<proteinExistence type="predicted"/>
<organism evidence="2 3">
    <name type="scientific">Occultella aeris</name>
    <dbReference type="NCBI Taxonomy" id="2761496"/>
    <lineage>
        <taxon>Bacteria</taxon>
        <taxon>Bacillati</taxon>
        <taxon>Actinomycetota</taxon>
        <taxon>Actinomycetes</taxon>
        <taxon>Micrococcales</taxon>
        <taxon>Ruaniaceae</taxon>
        <taxon>Occultella</taxon>
    </lineage>
</organism>
<feature type="region of interest" description="Disordered" evidence="1">
    <location>
        <begin position="1"/>
        <end position="25"/>
    </location>
</feature>
<evidence type="ECO:0008006" key="4">
    <source>
        <dbReference type="Google" id="ProtNLM"/>
    </source>
</evidence>
<dbReference type="AlphaFoldDB" id="A0A7M4DDB3"/>
<feature type="compositionally biased region" description="Polar residues" evidence="1">
    <location>
        <begin position="1"/>
        <end position="17"/>
    </location>
</feature>
<sequence>MSTTDTTARTKGTQAIASTPFPQPSPNTVLADLEEALETYPQTYLIVQIYSVDPPGGSFNVGENATYKVRVHNDGPLDVDDLTLLMSGENGSRVGEHGWASGQISLQTPVFARVPAHMADDTWVEAPDDHYHLFVHQPLPANSALLKVSVKDWNTKLDHLTIGHSDPVLAANDIYRNQVLAD</sequence>
<gene>
    <name evidence="2" type="ORF">HALOF300_00102</name>
</gene>
<name>A0A7M4DDB3_9MICO</name>
<dbReference type="Proteomes" id="UP000419743">
    <property type="component" value="Unassembled WGS sequence"/>
</dbReference>
<reference evidence="2 3" key="1">
    <citation type="submission" date="2019-11" db="EMBL/GenBank/DDBJ databases">
        <authorList>
            <person name="Criscuolo A."/>
        </authorList>
    </citation>
    <scope>NUCLEOTIDE SEQUENCE [LARGE SCALE GENOMIC DNA]</scope>
    <source>
        <strain evidence="2">CIP111667</strain>
    </source>
</reference>
<evidence type="ECO:0000313" key="3">
    <source>
        <dbReference type="Proteomes" id="UP000419743"/>
    </source>
</evidence>
<keyword evidence="3" id="KW-1185">Reference proteome</keyword>
<accession>A0A7M4DDB3</accession>
<comment type="caution">
    <text evidence="2">The sequence shown here is derived from an EMBL/GenBank/DDBJ whole genome shotgun (WGS) entry which is preliminary data.</text>
</comment>
<dbReference type="EMBL" id="CACRYJ010000004">
    <property type="protein sequence ID" value="VZO34832.1"/>
    <property type="molecule type" value="Genomic_DNA"/>
</dbReference>
<protein>
    <recommendedName>
        <fullName evidence="4">DUF11 domain-containing protein</fullName>
    </recommendedName>
</protein>
<dbReference type="RefSeq" id="WP_156738694.1">
    <property type="nucleotide sequence ID" value="NZ_CACRYJ010000004.1"/>
</dbReference>
<evidence type="ECO:0000313" key="2">
    <source>
        <dbReference type="EMBL" id="VZO34832.1"/>
    </source>
</evidence>
<evidence type="ECO:0000256" key="1">
    <source>
        <dbReference type="SAM" id="MobiDB-lite"/>
    </source>
</evidence>